<feature type="domain" description="CSC1/OSCA1-like N-terminal transmembrane" evidence="10">
    <location>
        <begin position="109"/>
        <end position="242"/>
    </location>
</feature>
<keyword evidence="3" id="KW-0813">Transport</keyword>
<dbReference type="InterPro" id="IPR003864">
    <property type="entry name" value="CSC1/OSCA1-like_7TM"/>
</dbReference>
<accession>A0A1D1V688</accession>
<feature type="transmembrane region" description="Helical" evidence="8">
    <location>
        <begin position="177"/>
        <end position="198"/>
    </location>
</feature>
<evidence type="ECO:0000313" key="13">
    <source>
        <dbReference type="Proteomes" id="UP000186922"/>
    </source>
</evidence>
<keyword evidence="5 8" id="KW-1133">Transmembrane helix</keyword>
<evidence type="ECO:0000256" key="5">
    <source>
        <dbReference type="ARBA" id="ARBA00022989"/>
    </source>
</evidence>
<evidence type="ECO:0000256" key="2">
    <source>
        <dbReference type="ARBA" id="ARBA00007779"/>
    </source>
</evidence>
<evidence type="ECO:0000256" key="1">
    <source>
        <dbReference type="ARBA" id="ARBA00004141"/>
    </source>
</evidence>
<dbReference type="Proteomes" id="UP000186922">
    <property type="component" value="Unassembled WGS sequence"/>
</dbReference>
<keyword evidence="6 8" id="KW-0472">Membrane</keyword>
<dbReference type="STRING" id="947166.A0A1D1V688"/>
<feature type="transmembrane region" description="Helical" evidence="8">
    <location>
        <begin position="528"/>
        <end position="553"/>
    </location>
</feature>
<evidence type="ECO:0008006" key="14">
    <source>
        <dbReference type="Google" id="ProtNLM"/>
    </source>
</evidence>
<feature type="compositionally biased region" description="Low complexity" evidence="7">
    <location>
        <begin position="124"/>
        <end position="135"/>
    </location>
</feature>
<name>A0A1D1V688_RAMVA</name>
<feature type="region of interest" description="Disordered" evidence="7">
    <location>
        <begin position="118"/>
        <end position="137"/>
    </location>
</feature>
<keyword evidence="13" id="KW-1185">Reference proteome</keyword>
<evidence type="ECO:0000259" key="9">
    <source>
        <dbReference type="Pfam" id="PF02714"/>
    </source>
</evidence>
<comment type="caution">
    <text evidence="12">The sequence shown here is derived from an EMBL/GenBank/DDBJ whole genome shotgun (WGS) entry which is preliminary data.</text>
</comment>
<comment type="subcellular location">
    <subcellularLocation>
        <location evidence="1">Membrane</location>
        <topology evidence="1">Multi-pass membrane protein</topology>
    </subcellularLocation>
</comment>
<feature type="transmembrane region" description="Helical" evidence="8">
    <location>
        <begin position="714"/>
        <end position="733"/>
    </location>
</feature>
<feature type="transmembrane region" description="Helical" evidence="8">
    <location>
        <begin position="62"/>
        <end position="86"/>
    </location>
</feature>
<evidence type="ECO:0000256" key="7">
    <source>
        <dbReference type="SAM" id="MobiDB-lite"/>
    </source>
</evidence>
<evidence type="ECO:0000259" key="10">
    <source>
        <dbReference type="Pfam" id="PF13967"/>
    </source>
</evidence>
<dbReference type="GO" id="GO:0005886">
    <property type="term" value="C:plasma membrane"/>
    <property type="evidence" value="ECO:0007669"/>
    <property type="project" value="TreeGrafter"/>
</dbReference>
<dbReference type="GO" id="GO:0005227">
    <property type="term" value="F:calcium-activated cation channel activity"/>
    <property type="evidence" value="ECO:0007669"/>
    <property type="project" value="InterPro"/>
</dbReference>
<feature type="transmembrane region" description="Helical" evidence="8">
    <location>
        <begin position="573"/>
        <end position="592"/>
    </location>
</feature>
<organism evidence="12 13">
    <name type="scientific">Ramazzottius varieornatus</name>
    <name type="common">Water bear</name>
    <name type="synonym">Tardigrade</name>
    <dbReference type="NCBI Taxonomy" id="947166"/>
    <lineage>
        <taxon>Eukaryota</taxon>
        <taxon>Metazoa</taxon>
        <taxon>Ecdysozoa</taxon>
        <taxon>Tardigrada</taxon>
        <taxon>Eutardigrada</taxon>
        <taxon>Parachela</taxon>
        <taxon>Hypsibioidea</taxon>
        <taxon>Ramazzottiidae</taxon>
        <taxon>Ramazzottius</taxon>
    </lineage>
</organism>
<dbReference type="InterPro" id="IPR032880">
    <property type="entry name" value="CSC1/OSCA1-like_N"/>
</dbReference>
<feature type="transmembrane region" description="Helical" evidence="8">
    <location>
        <begin position="637"/>
        <end position="660"/>
    </location>
</feature>
<evidence type="ECO:0000256" key="8">
    <source>
        <dbReference type="SAM" id="Phobius"/>
    </source>
</evidence>
<feature type="domain" description="CSC1/OSCA1-like cytosolic" evidence="11">
    <location>
        <begin position="260"/>
        <end position="436"/>
    </location>
</feature>
<gene>
    <name evidence="12" type="primary">RvY_07735-1</name>
    <name evidence="12" type="synonym">RvY_07735.1</name>
    <name evidence="12" type="ORF">RvY_07735</name>
</gene>
<proteinExistence type="inferred from homology"/>
<dbReference type="Pfam" id="PF13967">
    <property type="entry name" value="RSN1_TM"/>
    <property type="match status" value="1"/>
</dbReference>
<dbReference type="InterPro" id="IPR027815">
    <property type="entry name" value="CSC1/OSCA1-like_cyt"/>
</dbReference>
<dbReference type="EMBL" id="BDGG01000003">
    <property type="protein sequence ID" value="GAU96265.1"/>
    <property type="molecule type" value="Genomic_DNA"/>
</dbReference>
<dbReference type="PANTHER" id="PTHR13018:SF5">
    <property type="entry name" value="RE44586P"/>
    <property type="match status" value="1"/>
</dbReference>
<evidence type="ECO:0000256" key="4">
    <source>
        <dbReference type="ARBA" id="ARBA00022692"/>
    </source>
</evidence>
<dbReference type="PANTHER" id="PTHR13018">
    <property type="entry name" value="PROBABLE MEMBRANE PROTEIN DUF221-RELATED"/>
    <property type="match status" value="1"/>
</dbReference>
<evidence type="ECO:0000256" key="6">
    <source>
        <dbReference type="ARBA" id="ARBA00023136"/>
    </source>
</evidence>
<dbReference type="OrthoDB" id="1689567at2759"/>
<dbReference type="Pfam" id="PF14703">
    <property type="entry name" value="PHM7_cyt"/>
    <property type="match status" value="1"/>
</dbReference>
<protein>
    <recommendedName>
        <fullName evidence="14">CSC1/OSCA1-like 7TM region domain-containing protein</fullName>
    </recommendedName>
</protein>
<feature type="domain" description="CSC1/OSCA1-like 7TM region" evidence="9">
    <location>
        <begin position="484"/>
        <end position="696"/>
    </location>
</feature>
<feature type="transmembrane region" description="Helical" evidence="8">
    <location>
        <begin position="223"/>
        <end position="242"/>
    </location>
</feature>
<dbReference type="InterPro" id="IPR045122">
    <property type="entry name" value="Csc1-like"/>
</dbReference>
<evidence type="ECO:0000256" key="3">
    <source>
        <dbReference type="ARBA" id="ARBA00022448"/>
    </source>
</evidence>
<feature type="transmembrane region" description="Helical" evidence="8">
    <location>
        <begin position="689"/>
        <end position="707"/>
    </location>
</feature>
<sequence length="800" mass="90852">MDRTSEFLYGPNGQMVGPVYAVPANSPTGTSTVVSNTTLSAIVSPEDGMCDQTHTETLAASYVIGLSYLVAAILFIFGMTVCLVATRDSRNRSKKRLLTRRRSGEDDWVKRFYSQRMMDDDTESGSPSTSESSGDVISDASSDELGFWLPVFWIWKTEEIERRCGKTAAQYLRFQELIVWFVAIVTLSATLVVLPINLRGRMFTDRTNFGRTTLNNIRPTSNLIWVHVTFSILLMPLALYFVGKFGQRFRGYTQPFVATKTLMFNNLRTKKATEEKVRQHFAVGHPDDPVENIQLSFKASKLMALDNELQKCRACLMYYSKFHRPGDDRPVYYPDNLCFRCCCNCYVVGVDAIEYYSARSLEVENKIEHLVDEPRKLNRTFFATFETDTAADNVYSHYKYFWKAFFSPRTAVSGDLNTRFWTAKYAPFPQFINWEHLDTDGWRWMLRAILLNLGLLVFLFFVTSPVVLLNIIGLGNFGQSFPGLNQIIPALLLLELSLIIGGLTKFVINRTRYHDKISEKLVKMRVTFAYGLIALLILPTFGLTSAKALFDYFRVSATSLAFRWECVFLPDGGLVFVTYFISQALFGTSNTFSRLLDLQRKSIARCTAPSNAEAHLRTSKRDSFGFARTYSSNLVQVAIIIVYSFVIPYLTVFGLFYLLMNQMAERYEIFFIYRKKEDPNRLHKTATNLFLFSVLLELFGMLFFLGIRKGNKSMIALAIFAFIFAVLLILVAWTGTLGNISSLPVVGSTLAGLNEDDKDGYDPVAEPVDYVAPVLQKYEMMHPLTNRSLPTSASMTSEMK</sequence>
<feature type="transmembrane region" description="Helical" evidence="8">
    <location>
        <begin position="449"/>
        <end position="475"/>
    </location>
</feature>
<evidence type="ECO:0000313" key="12">
    <source>
        <dbReference type="EMBL" id="GAU96265.1"/>
    </source>
</evidence>
<reference evidence="12 13" key="1">
    <citation type="journal article" date="2016" name="Nat. Commun.">
        <title>Extremotolerant tardigrade genome and improved radiotolerance of human cultured cells by tardigrade-unique protein.</title>
        <authorList>
            <person name="Hashimoto T."/>
            <person name="Horikawa D.D."/>
            <person name="Saito Y."/>
            <person name="Kuwahara H."/>
            <person name="Kozuka-Hata H."/>
            <person name="Shin-I T."/>
            <person name="Minakuchi Y."/>
            <person name="Ohishi K."/>
            <person name="Motoyama A."/>
            <person name="Aizu T."/>
            <person name="Enomoto A."/>
            <person name="Kondo K."/>
            <person name="Tanaka S."/>
            <person name="Hara Y."/>
            <person name="Koshikawa S."/>
            <person name="Sagara H."/>
            <person name="Miura T."/>
            <person name="Yokobori S."/>
            <person name="Miyagawa K."/>
            <person name="Suzuki Y."/>
            <person name="Kubo T."/>
            <person name="Oyama M."/>
            <person name="Kohara Y."/>
            <person name="Fujiyama A."/>
            <person name="Arakawa K."/>
            <person name="Katayama T."/>
            <person name="Toyoda A."/>
            <person name="Kunieda T."/>
        </authorList>
    </citation>
    <scope>NUCLEOTIDE SEQUENCE [LARGE SCALE GENOMIC DNA]</scope>
    <source>
        <strain evidence="12 13">YOKOZUNA-1</strain>
    </source>
</reference>
<dbReference type="AlphaFoldDB" id="A0A1D1V688"/>
<dbReference type="Pfam" id="PF02714">
    <property type="entry name" value="RSN1_7TM"/>
    <property type="match status" value="1"/>
</dbReference>
<comment type="similarity">
    <text evidence="2">Belongs to the CSC1 (TC 1.A.17) family.</text>
</comment>
<keyword evidence="4 8" id="KW-0812">Transmembrane</keyword>
<evidence type="ECO:0000259" key="11">
    <source>
        <dbReference type="Pfam" id="PF14703"/>
    </source>
</evidence>
<feature type="transmembrane region" description="Helical" evidence="8">
    <location>
        <begin position="487"/>
        <end position="508"/>
    </location>
</feature>